<feature type="transmembrane region" description="Helical" evidence="15">
    <location>
        <begin position="191"/>
        <end position="220"/>
    </location>
</feature>
<dbReference type="EMBL" id="JAGXEW010000025">
    <property type="protein sequence ID" value="KAK1157760.1"/>
    <property type="molecule type" value="Genomic_DNA"/>
</dbReference>
<accession>A0AAD8CVT3</accession>
<dbReference type="PROSITE" id="PS00237">
    <property type="entry name" value="G_PROTEIN_RECEP_F1_1"/>
    <property type="match status" value="1"/>
</dbReference>
<dbReference type="PANTHER" id="PTHR24247:SF254">
    <property type="entry name" value="HISTAMINE H3 RECEPTOR"/>
    <property type="match status" value="1"/>
</dbReference>
<comment type="subcellular location">
    <subcellularLocation>
        <location evidence="1">Cell membrane</location>
        <topology evidence="1">Multi-pass membrane protein</topology>
    </subcellularLocation>
</comment>
<dbReference type="GO" id="GO:0045202">
    <property type="term" value="C:synapse"/>
    <property type="evidence" value="ECO:0007669"/>
    <property type="project" value="TreeGrafter"/>
</dbReference>
<dbReference type="PRINTS" id="PR01471">
    <property type="entry name" value="HISTAMINEH3R"/>
</dbReference>
<dbReference type="Proteomes" id="UP001230051">
    <property type="component" value="Unassembled WGS sequence"/>
</dbReference>
<evidence type="ECO:0000256" key="15">
    <source>
        <dbReference type="SAM" id="Phobius"/>
    </source>
</evidence>
<dbReference type="GO" id="GO:0030425">
    <property type="term" value="C:dendrite"/>
    <property type="evidence" value="ECO:0007669"/>
    <property type="project" value="TreeGrafter"/>
</dbReference>
<dbReference type="GO" id="GO:0005886">
    <property type="term" value="C:plasma membrane"/>
    <property type="evidence" value="ECO:0007669"/>
    <property type="project" value="UniProtKB-SubCell"/>
</dbReference>
<evidence type="ECO:0000256" key="14">
    <source>
        <dbReference type="SAM" id="MobiDB-lite"/>
    </source>
</evidence>
<keyword evidence="5 15" id="KW-1133">Transmembrane helix</keyword>
<gene>
    <name evidence="17" type="primary">HRH3</name>
    <name evidence="17" type="ORF">AOXY_G23910</name>
</gene>
<keyword evidence="2" id="KW-1003">Cell membrane</keyword>
<keyword evidence="8" id="KW-1015">Disulfide bond</keyword>
<keyword evidence="10" id="KW-0325">Glycoprotein</keyword>
<dbReference type="InterPro" id="IPR017452">
    <property type="entry name" value="GPCR_Rhodpsn_7TM"/>
</dbReference>
<evidence type="ECO:0000256" key="8">
    <source>
        <dbReference type="ARBA" id="ARBA00023157"/>
    </source>
</evidence>
<evidence type="ECO:0000256" key="4">
    <source>
        <dbReference type="ARBA" id="ARBA00022692"/>
    </source>
</evidence>
<dbReference type="PANTHER" id="PTHR24247">
    <property type="entry name" value="5-HYDROXYTRYPTAMINE RECEPTOR"/>
    <property type="match status" value="1"/>
</dbReference>
<dbReference type="Gene3D" id="1.20.1070.10">
    <property type="entry name" value="Rhodopsin 7-helix transmembrane proteins"/>
    <property type="match status" value="1"/>
</dbReference>
<evidence type="ECO:0000256" key="11">
    <source>
        <dbReference type="ARBA" id="ARBA00023224"/>
    </source>
</evidence>
<dbReference type="Pfam" id="PF00001">
    <property type="entry name" value="7tm_1"/>
    <property type="match status" value="1"/>
</dbReference>
<dbReference type="AlphaFoldDB" id="A0AAD8CVT3"/>
<reference evidence="17" key="1">
    <citation type="submission" date="2022-02" db="EMBL/GenBank/DDBJ databases">
        <title>Atlantic sturgeon de novo genome assembly.</title>
        <authorList>
            <person name="Stock M."/>
            <person name="Klopp C."/>
            <person name="Guiguen Y."/>
            <person name="Cabau C."/>
            <person name="Parinello H."/>
            <person name="Santidrian Yebra-Pimentel E."/>
            <person name="Kuhl H."/>
            <person name="Dirks R.P."/>
            <person name="Guessner J."/>
            <person name="Wuertz S."/>
            <person name="Du K."/>
            <person name="Schartl M."/>
        </authorList>
    </citation>
    <scope>NUCLEOTIDE SEQUENCE</scope>
    <source>
        <strain evidence="17">STURGEONOMICS-FGT-2020</strain>
        <tissue evidence="17">Whole blood</tissue>
    </source>
</reference>
<dbReference type="PRINTS" id="PR00237">
    <property type="entry name" value="GPCRRHODOPSN"/>
</dbReference>
<keyword evidence="11 13" id="KW-0807">Transducer</keyword>
<evidence type="ECO:0000256" key="9">
    <source>
        <dbReference type="ARBA" id="ARBA00023170"/>
    </source>
</evidence>
<feature type="transmembrane region" description="Helical" evidence="15">
    <location>
        <begin position="69"/>
        <end position="89"/>
    </location>
</feature>
<keyword evidence="6 13" id="KW-0297">G-protein coupled receptor</keyword>
<keyword evidence="18" id="KW-1185">Reference proteome</keyword>
<evidence type="ECO:0000313" key="18">
    <source>
        <dbReference type="Proteomes" id="UP001230051"/>
    </source>
</evidence>
<dbReference type="GO" id="GO:0007187">
    <property type="term" value="P:G protein-coupled receptor signaling pathway, coupled to cyclic nucleotide second messenger"/>
    <property type="evidence" value="ECO:0007669"/>
    <property type="project" value="TreeGrafter"/>
</dbReference>
<evidence type="ECO:0000256" key="2">
    <source>
        <dbReference type="ARBA" id="ARBA00022475"/>
    </source>
</evidence>
<organism evidence="17 18">
    <name type="scientific">Acipenser oxyrinchus oxyrinchus</name>
    <dbReference type="NCBI Taxonomy" id="40147"/>
    <lineage>
        <taxon>Eukaryota</taxon>
        <taxon>Metazoa</taxon>
        <taxon>Chordata</taxon>
        <taxon>Craniata</taxon>
        <taxon>Vertebrata</taxon>
        <taxon>Euteleostomi</taxon>
        <taxon>Actinopterygii</taxon>
        <taxon>Chondrostei</taxon>
        <taxon>Acipenseriformes</taxon>
        <taxon>Acipenseridae</taxon>
        <taxon>Acipenser</taxon>
    </lineage>
</organism>
<name>A0AAD8CVT3_ACIOX</name>
<evidence type="ECO:0000256" key="1">
    <source>
        <dbReference type="ARBA" id="ARBA00004651"/>
    </source>
</evidence>
<feature type="region of interest" description="Disordered" evidence="14">
    <location>
        <begin position="287"/>
        <end position="308"/>
    </location>
</feature>
<comment type="caution">
    <text evidence="17">The sequence shown here is derived from an EMBL/GenBank/DDBJ whole genome shotgun (WGS) entry which is preliminary data.</text>
</comment>
<feature type="transmembrane region" description="Helical" evidence="15">
    <location>
        <begin position="372"/>
        <end position="395"/>
    </location>
</feature>
<evidence type="ECO:0000313" key="17">
    <source>
        <dbReference type="EMBL" id="KAK1157760.1"/>
    </source>
</evidence>
<comment type="similarity">
    <text evidence="13">Belongs to the G-protein coupled receptor 1 family.</text>
</comment>
<feature type="transmembrane region" description="Helical" evidence="15">
    <location>
        <begin position="28"/>
        <end position="57"/>
    </location>
</feature>
<evidence type="ECO:0000256" key="10">
    <source>
        <dbReference type="ARBA" id="ARBA00023180"/>
    </source>
</evidence>
<dbReference type="InterPro" id="IPR000276">
    <property type="entry name" value="GPCR_Rhodpsn"/>
</dbReference>
<feature type="transmembrane region" description="Helical" evidence="15">
    <location>
        <begin position="109"/>
        <end position="128"/>
    </location>
</feature>
<keyword evidence="7 15" id="KW-0472">Membrane</keyword>
<sequence>MDSSRVYEMNRSEAVGKTGHLFNGPYSALWTIILSFLIALLVVATVLGNALVMLAFVVDTSLRTQNNFFLLNLAISDFLVGALCMPLYVPYVLTGKWTFGKTLCKLWLVMDYLLCTSSVFNIVLISYDRFLSVTQAVAYRAQQRKTLHAVSKMVLVWVLAFLLYGPAIIAWEHIAGHSIVEKEECYAEFYYNWYFLITASTVEFFTPFISVTFFNVSIYLNIRWRTQSRQALNKETRGVEPEGSGPDTLSELSTQDKELSQSKPMTSVPMGPCLELEGKAETIDLMNPGDLAPKEKDAEKSKGGEFSQRLPSMSKRTRAISQTSAQRFRLLRDKKVSKSLAIIVCTFGVCWAPYTLLMIIRAACNDSCISRYWYEVSFWLLWINSAINPVLYPLCHSSFRKAFMKLLCPKKFKMKASLRST</sequence>
<evidence type="ECO:0000256" key="7">
    <source>
        <dbReference type="ARBA" id="ARBA00023136"/>
    </source>
</evidence>
<dbReference type="SUPFAM" id="SSF81321">
    <property type="entry name" value="Family A G protein-coupled receptor-like"/>
    <property type="match status" value="1"/>
</dbReference>
<keyword evidence="9 13" id="KW-0675">Receptor</keyword>
<feature type="transmembrane region" description="Helical" evidence="15">
    <location>
        <begin position="339"/>
        <end position="360"/>
    </location>
</feature>
<dbReference type="GO" id="GO:0004969">
    <property type="term" value="F:histamine receptor activity"/>
    <property type="evidence" value="ECO:0007669"/>
    <property type="project" value="InterPro"/>
</dbReference>
<keyword evidence="4 13" id="KW-0812">Transmembrane</keyword>
<dbReference type="InterPro" id="IPR003980">
    <property type="entry name" value="Histamine_H3_rcpt"/>
</dbReference>
<evidence type="ECO:0000256" key="6">
    <source>
        <dbReference type="ARBA" id="ARBA00023040"/>
    </source>
</evidence>
<dbReference type="GO" id="GO:0004993">
    <property type="term" value="F:G protein-coupled serotonin receptor activity"/>
    <property type="evidence" value="ECO:0007669"/>
    <property type="project" value="TreeGrafter"/>
</dbReference>
<evidence type="ECO:0000256" key="12">
    <source>
        <dbReference type="ARBA" id="ARBA00074679"/>
    </source>
</evidence>
<protein>
    <recommendedName>
        <fullName evidence="12">Histamine H3 receptor</fullName>
    </recommendedName>
</protein>
<dbReference type="GO" id="GO:0007197">
    <property type="term" value="P:adenylate cyclase-inhibiting G protein-coupled acetylcholine receptor signaling pathway"/>
    <property type="evidence" value="ECO:0007669"/>
    <property type="project" value="TreeGrafter"/>
</dbReference>
<evidence type="ECO:0000256" key="13">
    <source>
        <dbReference type="RuleBase" id="RU000688"/>
    </source>
</evidence>
<feature type="compositionally biased region" description="Basic and acidic residues" evidence="14">
    <location>
        <begin position="292"/>
        <end position="303"/>
    </location>
</feature>
<dbReference type="GO" id="GO:0016907">
    <property type="term" value="F:G protein-coupled acetylcholine receptor activity"/>
    <property type="evidence" value="ECO:0007669"/>
    <property type="project" value="TreeGrafter"/>
</dbReference>
<feature type="transmembrane region" description="Helical" evidence="15">
    <location>
        <begin position="149"/>
        <end position="171"/>
    </location>
</feature>
<proteinExistence type="inferred from homology"/>
<keyword evidence="3" id="KW-0597">Phosphoprotein</keyword>
<feature type="domain" description="G-protein coupled receptors family 1 profile" evidence="16">
    <location>
        <begin position="48"/>
        <end position="392"/>
    </location>
</feature>
<dbReference type="PROSITE" id="PS50262">
    <property type="entry name" value="G_PROTEIN_RECEP_F1_2"/>
    <property type="match status" value="1"/>
</dbReference>
<evidence type="ECO:0000259" key="16">
    <source>
        <dbReference type="PROSITE" id="PS50262"/>
    </source>
</evidence>
<evidence type="ECO:0000256" key="3">
    <source>
        <dbReference type="ARBA" id="ARBA00022553"/>
    </source>
</evidence>
<feature type="region of interest" description="Disordered" evidence="14">
    <location>
        <begin position="233"/>
        <end position="267"/>
    </location>
</feature>
<dbReference type="FunFam" id="1.20.1070.10:FF:000138">
    <property type="entry name" value="histamine H3 receptor"/>
    <property type="match status" value="1"/>
</dbReference>
<evidence type="ECO:0000256" key="5">
    <source>
        <dbReference type="ARBA" id="ARBA00022989"/>
    </source>
</evidence>